<dbReference type="CDD" id="cd16442">
    <property type="entry name" value="BPL"/>
    <property type="match status" value="1"/>
</dbReference>
<dbReference type="PANTHER" id="PTHR12835:SF5">
    <property type="entry name" value="BIOTIN--PROTEIN LIGASE"/>
    <property type="match status" value="1"/>
</dbReference>
<accession>A0A4R3KXF6</accession>
<sequence>MQISTNNALFIGKNLLTLTKVDSTNNYAKLLLANSGPLPDGTVILAEGQEQGRGQAGNSWLSEPGKNLTFSIVLGCSFLLPADQFYLSMAVSLGILDTLKPVLGNDCHIKWPNDIYAGKKKLGGILIENLLAGAALKTSVIGIGLNVNQERFPGLPRATSLMRETNTALPLEPLLGLLCQSIEARFLQLKGGGRKDLKESYLRHLLGYGKKQLFRSGPGREQQVAGSQPAAPQSAVERPLPGPGESKPGTSEMEPFEGVITGITHEGKLLVETETGLLTFEKKEIVFL</sequence>
<organism evidence="4 5">
    <name type="scientific">Anseongella ginsenosidimutans</name>
    <dbReference type="NCBI Taxonomy" id="496056"/>
    <lineage>
        <taxon>Bacteria</taxon>
        <taxon>Pseudomonadati</taxon>
        <taxon>Bacteroidota</taxon>
        <taxon>Sphingobacteriia</taxon>
        <taxon>Sphingobacteriales</taxon>
        <taxon>Sphingobacteriaceae</taxon>
        <taxon>Anseongella</taxon>
    </lineage>
</organism>
<evidence type="ECO:0000256" key="1">
    <source>
        <dbReference type="ARBA" id="ARBA00022598"/>
    </source>
</evidence>
<dbReference type="Gene3D" id="3.30.930.10">
    <property type="entry name" value="Bira Bifunctional Protein, Domain 2"/>
    <property type="match status" value="1"/>
</dbReference>
<comment type="caution">
    <text evidence="4">The sequence shown here is derived from an EMBL/GenBank/DDBJ whole genome shotgun (WGS) entry which is preliminary data.</text>
</comment>
<dbReference type="RefSeq" id="WP_158640497.1">
    <property type="nucleotide sequence ID" value="NZ_CP042432.1"/>
</dbReference>
<gene>
    <name evidence="4" type="ORF">EDD80_101289</name>
</gene>
<name>A0A4R3KXF6_9SPHI</name>
<proteinExistence type="predicted"/>
<evidence type="ECO:0000256" key="2">
    <source>
        <dbReference type="SAM" id="MobiDB-lite"/>
    </source>
</evidence>
<feature type="domain" description="BPL/LPL catalytic" evidence="3">
    <location>
        <begin position="3"/>
        <end position="190"/>
    </location>
</feature>
<dbReference type="Proteomes" id="UP000295807">
    <property type="component" value="Unassembled WGS sequence"/>
</dbReference>
<dbReference type="InterPro" id="IPR004143">
    <property type="entry name" value="BPL_LPL_catalytic"/>
</dbReference>
<dbReference type="InterPro" id="IPR045864">
    <property type="entry name" value="aa-tRNA-synth_II/BPL/LPL"/>
</dbReference>
<dbReference type="PANTHER" id="PTHR12835">
    <property type="entry name" value="BIOTIN PROTEIN LIGASE"/>
    <property type="match status" value="1"/>
</dbReference>
<evidence type="ECO:0000313" key="5">
    <source>
        <dbReference type="Proteomes" id="UP000295807"/>
    </source>
</evidence>
<keyword evidence="5" id="KW-1185">Reference proteome</keyword>
<dbReference type="AlphaFoldDB" id="A0A4R3KXF6"/>
<dbReference type="EMBL" id="SMAD01000001">
    <property type="protein sequence ID" value="TCS90091.1"/>
    <property type="molecule type" value="Genomic_DNA"/>
</dbReference>
<protein>
    <submittedName>
        <fullName evidence="4">BirA family biotin operon repressor/biotin-[acetyl-CoA-carboxylase] ligase</fullName>
    </submittedName>
</protein>
<dbReference type="Pfam" id="PF03099">
    <property type="entry name" value="BPL_LplA_LipB"/>
    <property type="match status" value="1"/>
</dbReference>
<evidence type="ECO:0000259" key="3">
    <source>
        <dbReference type="PROSITE" id="PS51733"/>
    </source>
</evidence>
<dbReference type="PROSITE" id="PS51733">
    <property type="entry name" value="BPL_LPL_CATALYTIC"/>
    <property type="match status" value="1"/>
</dbReference>
<keyword evidence="1 4" id="KW-0436">Ligase</keyword>
<reference evidence="4 5" key="1">
    <citation type="submission" date="2019-03" db="EMBL/GenBank/DDBJ databases">
        <title>Genomic Encyclopedia of Type Strains, Phase IV (KMG-IV): sequencing the most valuable type-strain genomes for metagenomic binning, comparative biology and taxonomic classification.</title>
        <authorList>
            <person name="Goeker M."/>
        </authorList>
    </citation>
    <scope>NUCLEOTIDE SEQUENCE [LARGE SCALE GENOMIC DNA]</scope>
    <source>
        <strain evidence="4 5">DSM 21100</strain>
    </source>
</reference>
<dbReference type="SUPFAM" id="SSF55681">
    <property type="entry name" value="Class II aaRS and biotin synthetases"/>
    <property type="match status" value="1"/>
</dbReference>
<dbReference type="InterPro" id="IPR004408">
    <property type="entry name" value="Biotin_CoA_COase_ligase"/>
</dbReference>
<feature type="region of interest" description="Disordered" evidence="2">
    <location>
        <begin position="213"/>
        <end position="254"/>
    </location>
</feature>
<dbReference type="GO" id="GO:0005737">
    <property type="term" value="C:cytoplasm"/>
    <property type="evidence" value="ECO:0007669"/>
    <property type="project" value="TreeGrafter"/>
</dbReference>
<dbReference type="NCBIfam" id="TIGR00121">
    <property type="entry name" value="birA_ligase"/>
    <property type="match status" value="1"/>
</dbReference>
<evidence type="ECO:0000313" key="4">
    <source>
        <dbReference type="EMBL" id="TCS90091.1"/>
    </source>
</evidence>
<dbReference type="GO" id="GO:0004077">
    <property type="term" value="F:biotin--[biotin carboxyl-carrier protein] ligase activity"/>
    <property type="evidence" value="ECO:0007669"/>
    <property type="project" value="InterPro"/>
</dbReference>